<evidence type="ECO:0000259" key="1">
    <source>
        <dbReference type="PROSITE" id="PS51502"/>
    </source>
</evidence>
<sequence length="122" mass="13808">MTSNHPSGPVTRIATFRFHPHVTAAQKSDRASAFLALYAQHPELIFEGPKGGKPLDTPLELTGVKREKEKEWDLGFVVVFKNEEARRAFDTDPGHGSLKNETDPLLERVFVYDFVKEENLGW</sequence>
<proteinExistence type="predicted"/>
<dbReference type="Proteomes" id="UP000651452">
    <property type="component" value="Unassembled WGS sequence"/>
</dbReference>
<dbReference type="EMBL" id="RZGK01000008">
    <property type="protein sequence ID" value="KAF9696923.1"/>
    <property type="molecule type" value="Genomic_DNA"/>
</dbReference>
<organism evidence="2 3">
    <name type="scientific">Ascochyta lentis</name>
    <dbReference type="NCBI Taxonomy" id="205686"/>
    <lineage>
        <taxon>Eukaryota</taxon>
        <taxon>Fungi</taxon>
        <taxon>Dikarya</taxon>
        <taxon>Ascomycota</taxon>
        <taxon>Pezizomycotina</taxon>
        <taxon>Dothideomycetes</taxon>
        <taxon>Pleosporomycetidae</taxon>
        <taxon>Pleosporales</taxon>
        <taxon>Pleosporineae</taxon>
        <taxon>Didymellaceae</taxon>
        <taxon>Ascochyta</taxon>
    </lineage>
</organism>
<dbReference type="SMART" id="SM00886">
    <property type="entry name" value="Dabb"/>
    <property type="match status" value="1"/>
</dbReference>
<evidence type="ECO:0000313" key="3">
    <source>
        <dbReference type="Proteomes" id="UP000651452"/>
    </source>
</evidence>
<protein>
    <recommendedName>
        <fullName evidence="1">Stress-response A/B barrel domain-containing protein</fullName>
    </recommendedName>
</protein>
<dbReference type="AlphaFoldDB" id="A0A8H7MJ33"/>
<evidence type="ECO:0000313" key="2">
    <source>
        <dbReference type="EMBL" id="KAF9696923.1"/>
    </source>
</evidence>
<dbReference type="SUPFAM" id="SSF54909">
    <property type="entry name" value="Dimeric alpha+beta barrel"/>
    <property type="match status" value="1"/>
</dbReference>
<name>A0A8H7MJ33_9PLEO</name>
<dbReference type="Pfam" id="PF07876">
    <property type="entry name" value="Dabb"/>
    <property type="match status" value="1"/>
</dbReference>
<gene>
    <name evidence="2" type="ORF">EKO04_004648</name>
</gene>
<dbReference type="InterPro" id="IPR011008">
    <property type="entry name" value="Dimeric_a/b-barrel"/>
</dbReference>
<dbReference type="Gene3D" id="3.30.70.100">
    <property type="match status" value="1"/>
</dbReference>
<reference evidence="2" key="1">
    <citation type="submission" date="2018-12" db="EMBL/GenBank/DDBJ databases">
        <authorList>
            <person name="Syme R.A."/>
            <person name="Farfan-Caceres L."/>
            <person name="Lichtenzveig J."/>
        </authorList>
    </citation>
    <scope>NUCLEOTIDE SEQUENCE</scope>
    <source>
        <strain evidence="2">Al4</strain>
    </source>
</reference>
<keyword evidence="3" id="KW-1185">Reference proteome</keyword>
<dbReference type="OrthoDB" id="1601230at2759"/>
<reference evidence="2" key="2">
    <citation type="submission" date="2020-09" db="EMBL/GenBank/DDBJ databases">
        <title>Reference genome assembly for Australian Ascochyta lentis isolate Al4.</title>
        <authorList>
            <person name="Lee R.C."/>
            <person name="Farfan-Caceres L.M."/>
            <person name="Debler J.W."/>
            <person name="Williams A.H."/>
            <person name="Henares B.M."/>
        </authorList>
    </citation>
    <scope>NUCLEOTIDE SEQUENCE</scope>
    <source>
        <strain evidence="2">Al4</strain>
    </source>
</reference>
<dbReference type="PROSITE" id="PS51502">
    <property type="entry name" value="S_R_A_B_BARREL"/>
    <property type="match status" value="1"/>
</dbReference>
<accession>A0A8H7MJ33</accession>
<feature type="domain" description="Stress-response A/B barrel" evidence="1">
    <location>
        <begin position="10"/>
        <end position="114"/>
    </location>
</feature>
<dbReference type="InterPro" id="IPR013097">
    <property type="entry name" value="Dabb"/>
</dbReference>
<comment type="caution">
    <text evidence="2">The sequence shown here is derived from an EMBL/GenBank/DDBJ whole genome shotgun (WGS) entry which is preliminary data.</text>
</comment>